<feature type="compositionally biased region" description="Polar residues" evidence="7">
    <location>
        <begin position="226"/>
        <end position="236"/>
    </location>
</feature>
<dbReference type="Gene3D" id="3.30.70.1230">
    <property type="entry name" value="Nucleotide cyclase"/>
    <property type="match status" value="1"/>
</dbReference>
<gene>
    <name evidence="9" type="ORF">DUNSADRAFT_13331</name>
</gene>
<reference evidence="9" key="1">
    <citation type="submission" date="2017-08" db="EMBL/GenBank/DDBJ databases">
        <authorList>
            <person name="Polle J.E."/>
            <person name="Barry K."/>
            <person name="Cushman J."/>
            <person name="Schmutz J."/>
            <person name="Tran D."/>
            <person name="Hathwaick L.T."/>
            <person name="Yim W.C."/>
            <person name="Jenkins J."/>
            <person name="Mckie-Krisberg Z.M."/>
            <person name="Prochnik S."/>
            <person name="Lindquist E."/>
            <person name="Dockter R.B."/>
            <person name="Adam C."/>
            <person name="Molina H."/>
            <person name="Bunkerborg J."/>
            <person name="Jin E."/>
            <person name="Buchheim M."/>
            <person name="Magnuson J."/>
        </authorList>
    </citation>
    <scope>NUCLEOTIDE SEQUENCE</scope>
    <source>
        <strain evidence="9">CCAP 19/18</strain>
    </source>
</reference>
<keyword evidence="6" id="KW-0456">Lyase</keyword>
<dbReference type="InterPro" id="IPR001054">
    <property type="entry name" value="A/G_cyclase"/>
</dbReference>
<proteinExistence type="predicted"/>
<dbReference type="PROSITE" id="PS50125">
    <property type="entry name" value="GUANYLATE_CYCLASE_2"/>
    <property type="match status" value="1"/>
</dbReference>
<evidence type="ECO:0000256" key="3">
    <source>
        <dbReference type="ARBA" id="ARBA00022741"/>
    </source>
</evidence>
<evidence type="ECO:0000256" key="1">
    <source>
        <dbReference type="ARBA" id="ARBA00004370"/>
    </source>
</evidence>
<sequence length="366" mass="40354">LSAERHEQVTVLFADIVGFTTLSDQLHPSEVMTLLCDLYKGYDERAVELGLYTVDTIGDCYMCAANLVKPLPNHVNVMVGFAQDIIEIANTTLSPLGTTLSIRVGIHTGPLMSGVIGVHRLKFTLVGDTVNVASRMESTAITNTLQISEHAYMLLRREQLAMLPEAAMGQSVDVEGFGDLPDMHGQEKGACSMVRGDSAPPSLLAFLQDERGAALTELERFLGSSTANRNGKALNSQAGRQEQQQHGQGQRREEKQQRQTPDGQQLQRQHCQEQQQQQQQSFHSQPEAQGKKERWHSKLQESWCLGKSYSLSQGAVSSPCPEAPAEQSSHTLQPDGLDWDWLERKLDVKGKGIMKAYTYIGPSPPS</sequence>
<keyword evidence="3" id="KW-0547">Nucleotide-binding</keyword>
<feature type="region of interest" description="Disordered" evidence="7">
    <location>
        <begin position="314"/>
        <end position="335"/>
    </location>
</feature>
<accession>A0ABQ7G9I4</accession>
<keyword evidence="2" id="KW-0812">Transmembrane</keyword>
<comment type="subcellular location">
    <subcellularLocation>
        <location evidence="1">Membrane</location>
    </subcellularLocation>
</comment>
<dbReference type="Pfam" id="PF00211">
    <property type="entry name" value="Guanylate_cyc"/>
    <property type="match status" value="1"/>
</dbReference>
<name>A0ABQ7G9I4_DUNSA</name>
<evidence type="ECO:0000256" key="5">
    <source>
        <dbReference type="ARBA" id="ARBA00023136"/>
    </source>
</evidence>
<feature type="non-terminal residue" evidence="9">
    <location>
        <position position="1"/>
    </location>
</feature>
<keyword evidence="10" id="KW-1185">Reference proteome</keyword>
<dbReference type="InterPro" id="IPR050401">
    <property type="entry name" value="Cyclic_nucleotide_synthase"/>
</dbReference>
<protein>
    <submittedName>
        <fullName evidence="9">Nucleotide cyclase</fullName>
    </submittedName>
</protein>
<keyword evidence="4" id="KW-1133">Transmembrane helix</keyword>
<evidence type="ECO:0000313" key="9">
    <source>
        <dbReference type="EMBL" id="KAF5831275.1"/>
    </source>
</evidence>
<dbReference type="PANTHER" id="PTHR11920">
    <property type="entry name" value="GUANYLYL CYCLASE"/>
    <property type="match status" value="1"/>
</dbReference>
<feature type="compositionally biased region" description="Low complexity" evidence="7">
    <location>
        <begin position="237"/>
        <end position="248"/>
    </location>
</feature>
<evidence type="ECO:0000256" key="6">
    <source>
        <dbReference type="ARBA" id="ARBA00023239"/>
    </source>
</evidence>
<evidence type="ECO:0000313" key="10">
    <source>
        <dbReference type="Proteomes" id="UP000815325"/>
    </source>
</evidence>
<evidence type="ECO:0000256" key="2">
    <source>
        <dbReference type="ARBA" id="ARBA00022692"/>
    </source>
</evidence>
<dbReference type="SMART" id="SM00044">
    <property type="entry name" value="CYCc"/>
    <property type="match status" value="1"/>
</dbReference>
<evidence type="ECO:0000259" key="8">
    <source>
        <dbReference type="PROSITE" id="PS50125"/>
    </source>
</evidence>
<dbReference type="Proteomes" id="UP000815325">
    <property type="component" value="Unassembled WGS sequence"/>
</dbReference>
<evidence type="ECO:0000256" key="4">
    <source>
        <dbReference type="ARBA" id="ARBA00022989"/>
    </source>
</evidence>
<dbReference type="CDD" id="cd07302">
    <property type="entry name" value="CHD"/>
    <property type="match status" value="1"/>
</dbReference>
<feature type="domain" description="Guanylate cyclase" evidence="8">
    <location>
        <begin position="10"/>
        <end position="137"/>
    </location>
</feature>
<dbReference type="SUPFAM" id="SSF55073">
    <property type="entry name" value="Nucleotide cyclase"/>
    <property type="match status" value="1"/>
</dbReference>
<organism evidence="9 10">
    <name type="scientific">Dunaliella salina</name>
    <name type="common">Green alga</name>
    <name type="synonym">Protococcus salinus</name>
    <dbReference type="NCBI Taxonomy" id="3046"/>
    <lineage>
        <taxon>Eukaryota</taxon>
        <taxon>Viridiplantae</taxon>
        <taxon>Chlorophyta</taxon>
        <taxon>core chlorophytes</taxon>
        <taxon>Chlorophyceae</taxon>
        <taxon>CS clade</taxon>
        <taxon>Chlamydomonadales</taxon>
        <taxon>Dunaliellaceae</taxon>
        <taxon>Dunaliella</taxon>
    </lineage>
</organism>
<dbReference type="EMBL" id="MU069960">
    <property type="protein sequence ID" value="KAF5831275.1"/>
    <property type="molecule type" value="Genomic_DNA"/>
</dbReference>
<keyword evidence="5" id="KW-0472">Membrane</keyword>
<feature type="region of interest" description="Disordered" evidence="7">
    <location>
        <begin position="226"/>
        <end position="295"/>
    </location>
</feature>
<evidence type="ECO:0000256" key="7">
    <source>
        <dbReference type="SAM" id="MobiDB-lite"/>
    </source>
</evidence>
<feature type="compositionally biased region" description="Low complexity" evidence="7">
    <location>
        <begin position="264"/>
        <end position="280"/>
    </location>
</feature>
<comment type="caution">
    <text evidence="9">The sequence shown here is derived from an EMBL/GenBank/DDBJ whole genome shotgun (WGS) entry which is preliminary data.</text>
</comment>
<dbReference type="PANTHER" id="PTHR11920:SF335">
    <property type="entry name" value="GUANYLATE CYCLASE"/>
    <property type="match status" value="1"/>
</dbReference>
<dbReference type="InterPro" id="IPR029787">
    <property type="entry name" value="Nucleotide_cyclase"/>
</dbReference>